<keyword evidence="2" id="KW-0812">Transmembrane</keyword>
<dbReference type="EMBL" id="OZ034816">
    <property type="protein sequence ID" value="CAL1374706.1"/>
    <property type="molecule type" value="Genomic_DNA"/>
</dbReference>
<feature type="compositionally biased region" description="Basic and acidic residues" evidence="1">
    <location>
        <begin position="87"/>
        <end position="97"/>
    </location>
</feature>
<keyword evidence="2" id="KW-1133">Transmembrane helix</keyword>
<dbReference type="AlphaFoldDB" id="A0AAV2DLD3"/>
<evidence type="ECO:0000256" key="2">
    <source>
        <dbReference type="SAM" id="Phobius"/>
    </source>
</evidence>
<proteinExistence type="predicted"/>
<organism evidence="3 4">
    <name type="scientific">Linum trigynum</name>
    <dbReference type="NCBI Taxonomy" id="586398"/>
    <lineage>
        <taxon>Eukaryota</taxon>
        <taxon>Viridiplantae</taxon>
        <taxon>Streptophyta</taxon>
        <taxon>Embryophyta</taxon>
        <taxon>Tracheophyta</taxon>
        <taxon>Spermatophyta</taxon>
        <taxon>Magnoliopsida</taxon>
        <taxon>eudicotyledons</taxon>
        <taxon>Gunneridae</taxon>
        <taxon>Pentapetalae</taxon>
        <taxon>rosids</taxon>
        <taxon>fabids</taxon>
        <taxon>Malpighiales</taxon>
        <taxon>Linaceae</taxon>
        <taxon>Linum</taxon>
    </lineage>
</organism>
<reference evidence="3 4" key="1">
    <citation type="submission" date="2024-04" db="EMBL/GenBank/DDBJ databases">
        <authorList>
            <person name="Fracassetti M."/>
        </authorList>
    </citation>
    <scope>NUCLEOTIDE SEQUENCE [LARGE SCALE GENOMIC DNA]</scope>
</reference>
<feature type="transmembrane region" description="Helical" evidence="2">
    <location>
        <begin position="131"/>
        <end position="147"/>
    </location>
</feature>
<feature type="region of interest" description="Disordered" evidence="1">
    <location>
        <begin position="87"/>
        <end position="109"/>
    </location>
</feature>
<keyword evidence="4" id="KW-1185">Reference proteome</keyword>
<dbReference type="Proteomes" id="UP001497516">
    <property type="component" value="Chromosome 3"/>
</dbReference>
<gene>
    <name evidence="3" type="ORF">LTRI10_LOCUS16551</name>
</gene>
<sequence length="148" mass="16491">MLLSAFTTTACQKSSKFLFVHVVDPAIGSCLTAHIYARRHVIQANVHHLTSAVKRLPFAHFGLGLLPCNSDCKAKIQVVEQELHLRTAKDAKEKDGPTEAQPSRRRKRRQRLQEANQLSTLQKILPAVKKLLLVVILVVTLIAASYYG</sequence>
<evidence type="ECO:0000256" key="1">
    <source>
        <dbReference type="SAM" id="MobiDB-lite"/>
    </source>
</evidence>
<evidence type="ECO:0000313" key="3">
    <source>
        <dbReference type="EMBL" id="CAL1374706.1"/>
    </source>
</evidence>
<keyword evidence="2" id="KW-0472">Membrane</keyword>
<name>A0AAV2DLD3_9ROSI</name>
<accession>A0AAV2DLD3</accession>
<evidence type="ECO:0000313" key="4">
    <source>
        <dbReference type="Proteomes" id="UP001497516"/>
    </source>
</evidence>
<protein>
    <submittedName>
        <fullName evidence="3">Uncharacterized protein</fullName>
    </submittedName>
</protein>